<dbReference type="RefSeq" id="WP_008913605.1">
    <property type="nucleotide sequence ID" value="NZ_KB233226.1"/>
</dbReference>
<dbReference type="Pfam" id="PF08437">
    <property type="entry name" value="Glyco_transf_8C"/>
    <property type="match status" value="1"/>
</dbReference>
<evidence type="ECO:0000313" key="10">
    <source>
        <dbReference type="EMBL" id="EKT54154.1"/>
    </source>
</evidence>
<evidence type="ECO:0000256" key="2">
    <source>
        <dbReference type="ARBA" id="ARBA00004713"/>
    </source>
</evidence>
<comment type="caution">
    <text evidence="10">The sequence shown here is derived from an EMBL/GenBank/DDBJ whole genome shotgun (WGS) entry which is preliminary data.</text>
</comment>
<comment type="pathway">
    <text evidence="2">Bacterial outer membrane biogenesis; LPS core biosynthesis.</text>
</comment>
<dbReference type="InterPro" id="IPR029044">
    <property type="entry name" value="Nucleotide-diphossugar_trans"/>
</dbReference>
<dbReference type="Gene3D" id="3.90.550.10">
    <property type="entry name" value="Spore Coat Polysaccharide Biosynthesis Protein SpsA, Chain A"/>
    <property type="match status" value="1"/>
</dbReference>
<evidence type="ECO:0000256" key="6">
    <source>
        <dbReference type="ARBA" id="ARBA00022723"/>
    </source>
</evidence>
<evidence type="ECO:0000256" key="8">
    <source>
        <dbReference type="ARBA" id="ARBA00022985"/>
    </source>
</evidence>
<sequence>MNNIILNKHVFSTTNHSANSECLDIIYGTDENYQLGAGVSSVSLLLNNPNTDFRFHFFLDTVTDDFLNKTKSIAEKFSTEFIVYELDSSELKKLPASDVWSSAMYFRLIALDYLSTDYDYALYLDADVICNSELNLDCNLISQVVCGVIADDPSVRSKSGSRLHTPELTETYFNSGVMFINLKLWKEQEVTSRCFELLSRSDAKKLYKYPDQDVLNLLLVNKQVQLDKRFNTIYTLKNELYDKTHEGYKSVITPNTALIHYTGITKPWHSWANYPSAQSFYTALEGSPWSLSNLKSATKFVEKKKEYKHLLKQGKLVRGCISGIKYLSMKIIGVKL</sequence>
<reference evidence="10 11" key="1">
    <citation type="journal article" date="2012" name="BMC Genomics">
        <title>Comparative genomics of bacteria in the genus Providencia isolated from wild Drosophila melanogaster.</title>
        <authorList>
            <person name="Galac M.R."/>
            <person name="Lazzaro B.P."/>
        </authorList>
    </citation>
    <scope>NUCLEOTIDE SEQUENCE [LARGE SCALE GENOMIC DNA]</scope>
    <source>
        <strain evidence="10 11">DSM 19968</strain>
    </source>
</reference>
<evidence type="ECO:0000256" key="5">
    <source>
        <dbReference type="ARBA" id="ARBA00022679"/>
    </source>
</evidence>
<name>K8W130_9GAMM</name>
<dbReference type="InterPro" id="IPR013645">
    <property type="entry name" value="Glyco_transf_8N"/>
</dbReference>
<dbReference type="Proteomes" id="UP000009336">
    <property type="component" value="Unassembled WGS sequence"/>
</dbReference>
<dbReference type="OrthoDB" id="9807549at2"/>
<protein>
    <submittedName>
        <fullName evidence="10">Lipopolysaccharide 1,2-glucosyltransferase</fullName>
    </submittedName>
</protein>
<dbReference type="AlphaFoldDB" id="K8W130"/>
<gene>
    <name evidence="10" type="ORF">OOA_18189</name>
</gene>
<dbReference type="GO" id="GO:0046872">
    <property type="term" value="F:metal ion binding"/>
    <property type="evidence" value="ECO:0007669"/>
    <property type="project" value="UniProtKB-KW"/>
</dbReference>
<keyword evidence="7" id="KW-0460">Magnesium</keyword>
<evidence type="ECO:0000256" key="3">
    <source>
        <dbReference type="ARBA" id="ARBA00006351"/>
    </source>
</evidence>
<comment type="cofactor">
    <cofactor evidence="1">
        <name>Mg(2+)</name>
        <dbReference type="ChEBI" id="CHEBI:18420"/>
    </cofactor>
</comment>
<dbReference type="PANTHER" id="PTHR13778:SF64">
    <property type="entry name" value="LIPOPOLYSACCHARIDE 1,2-GLUCOSYLTRANSFERASE"/>
    <property type="match status" value="1"/>
</dbReference>
<dbReference type="PATRIC" id="fig|1141662.3.peg.3692"/>
<dbReference type="HOGENOM" id="CLU_050833_5_0_6"/>
<evidence type="ECO:0000256" key="4">
    <source>
        <dbReference type="ARBA" id="ARBA00022676"/>
    </source>
</evidence>
<feature type="domain" description="Glycosyl transferase family 8 C-terminal" evidence="9">
    <location>
        <begin position="274"/>
        <end position="330"/>
    </location>
</feature>
<evidence type="ECO:0000259" key="9">
    <source>
        <dbReference type="Pfam" id="PF08437"/>
    </source>
</evidence>
<keyword evidence="4" id="KW-0328">Glycosyltransferase</keyword>
<keyword evidence="8" id="KW-0448">Lipopolysaccharide biosynthesis</keyword>
<evidence type="ECO:0000313" key="11">
    <source>
        <dbReference type="Proteomes" id="UP000009336"/>
    </source>
</evidence>
<dbReference type="SUPFAM" id="SSF53448">
    <property type="entry name" value="Nucleotide-diphospho-sugar transferases"/>
    <property type="match status" value="1"/>
</dbReference>
<keyword evidence="11" id="KW-1185">Reference proteome</keyword>
<dbReference type="Pfam" id="PF01501">
    <property type="entry name" value="Glyco_transf_8"/>
    <property type="match status" value="1"/>
</dbReference>
<comment type="similarity">
    <text evidence="3">Belongs to the glycosyltransferase 8 family.</text>
</comment>
<dbReference type="InterPro" id="IPR002495">
    <property type="entry name" value="Glyco_trans_8"/>
</dbReference>
<dbReference type="eggNOG" id="COG1442">
    <property type="taxonomic scope" value="Bacteria"/>
</dbReference>
<keyword evidence="6" id="KW-0479">Metal-binding</keyword>
<accession>K8W130</accession>
<dbReference type="PANTHER" id="PTHR13778">
    <property type="entry name" value="GLYCOSYLTRANSFERASE 8 DOMAIN-CONTAINING PROTEIN"/>
    <property type="match status" value="1"/>
</dbReference>
<dbReference type="STRING" id="1141662.OOA_18189"/>
<dbReference type="EMBL" id="AKKL01000050">
    <property type="protein sequence ID" value="EKT54154.1"/>
    <property type="molecule type" value="Genomic_DNA"/>
</dbReference>
<dbReference type="CDD" id="cd04194">
    <property type="entry name" value="GT8_A4GalT_like"/>
    <property type="match status" value="1"/>
</dbReference>
<evidence type="ECO:0000256" key="7">
    <source>
        <dbReference type="ARBA" id="ARBA00022842"/>
    </source>
</evidence>
<organism evidence="10 11">
    <name type="scientific">Providencia burhodogranariea DSM 19968</name>
    <dbReference type="NCBI Taxonomy" id="1141662"/>
    <lineage>
        <taxon>Bacteria</taxon>
        <taxon>Pseudomonadati</taxon>
        <taxon>Pseudomonadota</taxon>
        <taxon>Gammaproteobacteria</taxon>
        <taxon>Enterobacterales</taxon>
        <taxon>Morganellaceae</taxon>
        <taxon>Providencia</taxon>
    </lineage>
</organism>
<keyword evidence="5 10" id="KW-0808">Transferase</keyword>
<proteinExistence type="inferred from homology"/>
<dbReference type="GO" id="GO:0008918">
    <property type="term" value="F:lipopolysaccharide 3-alpha-galactosyltransferase activity"/>
    <property type="evidence" value="ECO:0007669"/>
    <property type="project" value="InterPro"/>
</dbReference>
<evidence type="ECO:0000256" key="1">
    <source>
        <dbReference type="ARBA" id="ARBA00001946"/>
    </source>
</evidence>
<dbReference type="InterPro" id="IPR050748">
    <property type="entry name" value="Glycosyltrans_8_dom-fam"/>
</dbReference>